<dbReference type="RefSeq" id="WP_119753066.1">
    <property type="nucleotide sequence ID" value="NZ_CP032382.1"/>
</dbReference>
<dbReference type="Gene3D" id="3.30.470.10">
    <property type="match status" value="1"/>
</dbReference>
<dbReference type="OrthoDB" id="1148709at2"/>
<dbReference type="Proteomes" id="UP000266183">
    <property type="component" value="Chromosome"/>
</dbReference>
<evidence type="ECO:0008006" key="3">
    <source>
        <dbReference type="Google" id="ProtNLM"/>
    </source>
</evidence>
<organism evidence="1 2">
    <name type="scientific">Chryseolinea soli</name>
    <dbReference type="NCBI Taxonomy" id="2321403"/>
    <lineage>
        <taxon>Bacteria</taxon>
        <taxon>Pseudomonadati</taxon>
        <taxon>Bacteroidota</taxon>
        <taxon>Cytophagia</taxon>
        <taxon>Cytophagales</taxon>
        <taxon>Fulvivirgaceae</taxon>
        <taxon>Chryseolinea</taxon>
    </lineage>
</organism>
<dbReference type="InterPro" id="IPR001544">
    <property type="entry name" value="Aminotrans_IV"/>
</dbReference>
<accession>A0A385SDL7</accession>
<dbReference type="InterPro" id="IPR043131">
    <property type="entry name" value="BCAT-like_N"/>
</dbReference>
<dbReference type="InterPro" id="IPR036038">
    <property type="entry name" value="Aminotransferase-like"/>
</dbReference>
<sequence>MSLLLETIKLQDGEYQNLFYHEQRMNRSLKTLCGEFEHFDLEEFLKHLEKPVQGLFKCRIVYDEQSKEVEFLPYTPKPVNSLRVIEHDRISYEFKYADRKTINKLYELRHASDDILIVKRGLVTDSSYANIVFRRGKHWYTPWSALLKGTQRAKLLEHDVIHEEEIRVEDIETFETFKLINAMLEFESPEIDVSNIVF</sequence>
<dbReference type="Gene3D" id="3.20.10.10">
    <property type="entry name" value="D-amino Acid Aminotransferase, subunit A, domain 2"/>
    <property type="match status" value="1"/>
</dbReference>
<dbReference type="EMBL" id="CP032382">
    <property type="protein sequence ID" value="AYB29753.1"/>
    <property type="molecule type" value="Genomic_DNA"/>
</dbReference>
<evidence type="ECO:0000313" key="1">
    <source>
        <dbReference type="EMBL" id="AYB29753.1"/>
    </source>
</evidence>
<dbReference type="KEGG" id="chk:D4L85_03805"/>
<gene>
    <name evidence="1" type="ORF">D4L85_03805</name>
</gene>
<dbReference type="GO" id="GO:0003824">
    <property type="term" value="F:catalytic activity"/>
    <property type="evidence" value="ECO:0007669"/>
    <property type="project" value="InterPro"/>
</dbReference>
<dbReference type="AlphaFoldDB" id="A0A385SDL7"/>
<name>A0A385SDL7_9BACT</name>
<dbReference type="Pfam" id="PF01063">
    <property type="entry name" value="Aminotran_4"/>
    <property type="match status" value="1"/>
</dbReference>
<dbReference type="InterPro" id="IPR043132">
    <property type="entry name" value="BCAT-like_C"/>
</dbReference>
<reference evidence="2" key="1">
    <citation type="submission" date="2018-09" db="EMBL/GenBank/DDBJ databases">
        <title>Chryseolinea sp. KIS68-18 isolated from soil.</title>
        <authorList>
            <person name="Weon H.-Y."/>
            <person name="Kwon S.-W."/>
            <person name="Lee S.A."/>
        </authorList>
    </citation>
    <scope>NUCLEOTIDE SEQUENCE [LARGE SCALE GENOMIC DNA]</scope>
    <source>
        <strain evidence="2">KIS68-18</strain>
    </source>
</reference>
<evidence type="ECO:0000313" key="2">
    <source>
        <dbReference type="Proteomes" id="UP000266183"/>
    </source>
</evidence>
<proteinExistence type="predicted"/>
<protein>
    <recommendedName>
        <fullName evidence="3">4-amino-4-deoxychorismate lyase</fullName>
    </recommendedName>
</protein>
<dbReference type="SUPFAM" id="SSF56752">
    <property type="entry name" value="D-aminoacid aminotransferase-like PLP-dependent enzymes"/>
    <property type="match status" value="1"/>
</dbReference>
<keyword evidence="2" id="KW-1185">Reference proteome</keyword>